<dbReference type="InterPro" id="IPR046866">
    <property type="entry name" value="FapA_N"/>
</dbReference>
<dbReference type="Gene3D" id="3.30.30.80">
    <property type="entry name" value="probable RNA-binding protein from clostridium symbiosum atcc 14940"/>
    <property type="match status" value="1"/>
</dbReference>
<evidence type="ECO:0000259" key="1">
    <source>
        <dbReference type="SMART" id="SM01245"/>
    </source>
</evidence>
<dbReference type="Pfam" id="PF03961">
    <property type="entry name" value="FapA"/>
    <property type="match status" value="1"/>
</dbReference>
<accession>A0A0A0IQP3</accession>
<dbReference type="Proteomes" id="UP000030014">
    <property type="component" value="Unassembled WGS sequence"/>
</dbReference>
<name>A0A0A0IQP3_CLOBO</name>
<organism evidence="2 3">
    <name type="scientific">Clostridium botulinum C/D str. DC5</name>
    <dbReference type="NCBI Taxonomy" id="1443128"/>
    <lineage>
        <taxon>Bacteria</taxon>
        <taxon>Bacillati</taxon>
        <taxon>Bacillota</taxon>
        <taxon>Clostridia</taxon>
        <taxon>Eubacteriales</taxon>
        <taxon>Clostridiaceae</taxon>
        <taxon>Clostridium</taxon>
    </lineage>
</organism>
<comment type="caution">
    <text evidence="2">The sequence shown here is derived from an EMBL/GenBank/DDBJ whole genome shotgun (WGS) entry which is preliminary data.</text>
</comment>
<evidence type="ECO:0000313" key="3">
    <source>
        <dbReference type="Proteomes" id="UP000030014"/>
    </source>
</evidence>
<dbReference type="EMBL" id="JDRY01000001">
    <property type="protein sequence ID" value="KGN01826.1"/>
    <property type="molecule type" value="Genomic_DNA"/>
</dbReference>
<sequence>MSENIFTARTLDDCLNLASSKLNISKNDLEYNIIEEKQGIFIKKVTVSVKVPENIQNDKKIKIDEVKEKEVTKLSSDNKNIDGTIKIQNGKIIVKNHKDGGRPATIRGNGKVKVLVDGIEVTSKQDVHEQNSIEIIFEENVAERMMNINISHDSMEAYASIKYIPENIYKLKDTMEQKDLEVEAQLEEQKYPNPYTIDEIKEILLSKGIKVGVIKENLYKLVELQDVEDVLIAKGRKPIQSIDDRIDIKFDVNNGKAFKEDKNGNVDYKSIGRVKEVKKGEVLAVREAGVDGKDGIDVKGCIKKHAKRKKANIKLGQGCEFKDDNTVISTIEGKPTFKGGVIAVHPVHNVEKDVDITTGNIDFVGDVVIYGSVKEGMRVDCGQNLTVNKNIEHAKLYSKRDMTVLGNVINSDLHAGGEDILKRNKLKVLKKLNSGLLELISTVDHIKKFNLLGKKVRDGEIVKVLIENKFKYINSLCSEFNELLLQCSMEEEKVVSDCINKNLVGVGPLNIKEVNELNLIVIKVKRAISAIETTLSVPVTMNISYCQDSVLKCSGNVIVTGKGEYVSEIISHGSVEFISSGSLARGGVIKAKKQIKCKEVGSEGGVSTKLIVEGKGHIWVDVAYQNTRFIVGEKEYILEVPSKEIHAYLADDGELVVDKFVL</sequence>
<reference evidence="2 3" key="1">
    <citation type="submission" date="2014-01" db="EMBL/GenBank/DDBJ databases">
        <title>Plasmidome dynamics in the species complex Clostridium novyi sensu lato converts strains of independent lineages into distinctly different pathogens.</title>
        <authorList>
            <person name="Skarin H."/>
            <person name="Segerman B."/>
        </authorList>
    </citation>
    <scope>NUCLEOTIDE SEQUENCE [LARGE SCALE GENOMIC DNA]</scope>
    <source>
        <strain evidence="2 3">DC5</strain>
    </source>
</reference>
<dbReference type="SMART" id="SM01245">
    <property type="entry name" value="Jag_N"/>
    <property type="match status" value="1"/>
</dbReference>
<proteinExistence type="predicted"/>
<dbReference type="AlphaFoldDB" id="A0A0A0IQP3"/>
<dbReference type="PANTHER" id="PTHR38032">
    <property type="entry name" value="POLYMERASE-RELATED"/>
    <property type="match status" value="1"/>
</dbReference>
<evidence type="ECO:0000313" key="2">
    <source>
        <dbReference type="EMBL" id="KGN01826.1"/>
    </source>
</evidence>
<dbReference type="PANTHER" id="PTHR38032:SF1">
    <property type="entry name" value="RNA-BINDING PROTEIN KHPB N-TERMINAL DOMAIN-CONTAINING PROTEIN"/>
    <property type="match status" value="1"/>
</dbReference>
<dbReference type="Pfam" id="PF14804">
    <property type="entry name" value="Jag_N"/>
    <property type="match status" value="1"/>
</dbReference>
<protein>
    <recommendedName>
        <fullName evidence="1">RNA-binding protein KhpB N-terminal domain-containing protein</fullName>
    </recommendedName>
</protein>
<dbReference type="InterPro" id="IPR005646">
    <property type="entry name" value="FapA"/>
</dbReference>
<dbReference type="InterPro" id="IPR032782">
    <property type="entry name" value="KhpB_N"/>
</dbReference>
<dbReference type="Pfam" id="PF20250">
    <property type="entry name" value="FapA_N"/>
    <property type="match status" value="1"/>
</dbReference>
<feature type="domain" description="RNA-binding protein KhpB N-terminal" evidence="1">
    <location>
        <begin position="5"/>
        <end position="52"/>
    </location>
</feature>
<dbReference type="InterPro" id="IPR038247">
    <property type="entry name" value="Jag_N_dom_sf"/>
</dbReference>
<dbReference type="InterPro" id="IPR046865">
    <property type="entry name" value="FapA_b_solenoid"/>
</dbReference>
<gene>
    <name evidence="2" type="ORF">Z955_00045</name>
</gene>